<evidence type="ECO:0000259" key="4">
    <source>
        <dbReference type="PROSITE" id="PS51031"/>
    </source>
</evidence>
<dbReference type="GO" id="GO:0005634">
    <property type="term" value="C:nucleus"/>
    <property type="evidence" value="ECO:0007669"/>
    <property type="project" value="UniProtKB-SubCell"/>
</dbReference>
<accession>A0A0A1X218</accession>
<dbReference type="InterPro" id="IPR004210">
    <property type="entry name" value="BESS_motif"/>
</dbReference>
<proteinExistence type="predicted"/>
<evidence type="ECO:0000259" key="3">
    <source>
        <dbReference type="PROSITE" id="PS51029"/>
    </source>
</evidence>
<reference evidence="5" key="2">
    <citation type="journal article" date="2015" name="Gigascience">
        <title>Reconstructing a comprehensive transcriptome assembly of a white-pupal translocated strain of the pest fruit fly Bactrocera cucurbitae.</title>
        <authorList>
            <person name="Sim S.B."/>
            <person name="Calla B."/>
            <person name="Hall B."/>
            <person name="DeRego T."/>
            <person name="Geib S.M."/>
        </authorList>
    </citation>
    <scope>NUCLEOTIDE SEQUENCE</scope>
</reference>
<evidence type="ECO:0000256" key="1">
    <source>
        <dbReference type="PROSITE-ProRule" id="PRU00371"/>
    </source>
</evidence>
<dbReference type="GO" id="GO:0006357">
    <property type="term" value="P:regulation of transcription by RNA polymerase II"/>
    <property type="evidence" value="ECO:0007669"/>
    <property type="project" value="TreeGrafter"/>
</dbReference>
<dbReference type="PANTHER" id="PTHR12243:SF60">
    <property type="entry name" value="SI:CH211-15D5.12-RELATED"/>
    <property type="match status" value="1"/>
</dbReference>
<gene>
    <name evidence="5" type="primary">rpsB</name>
    <name evidence="5" type="ORF">g.27383</name>
</gene>
<keyword evidence="1" id="KW-0539">Nucleus</keyword>
<reference evidence="5" key="1">
    <citation type="submission" date="2014-11" db="EMBL/GenBank/DDBJ databases">
        <authorList>
            <person name="Geib S."/>
        </authorList>
    </citation>
    <scope>NUCLEOTIDE SEQUENCE</scope>
</reference>
<organism evidence="5">
    <name type="scientific">Zeugodacus cucurbitae</name>
    <name type="common">Melon fruit fly</name>
    <name type="synonym">Bactrocera cucurbitae</name>
    <dbReference type="NCBI Taxonomy" id="28588"/>
    <lineage>
        <taxon>Eukaryota</taxon>
        <taxon>Metazoa</taxon>
        <taxon>Ecdysozoa</taxon>
        <taxon>Arthropoda</taxon>
        <taxon>Hexapoda</taxon>
        <taxon>Insecta</taxon>
        <taxon>Pterygota</taxon>
        <taxon>Neoptera</taxon>
        <taxon>Endopterygota</taxon>
        <taxon>Diptera</taxon>
        <taxon>Brachycera</taxon>
        <taxon>Muscomorpha</taxon>
        <taxon>Tephritoidea</taxon>
        <taxon>Tephritidae</taxon>
        <taxon>Zeugodacus</taxon>
        <taxon>Zeugodacus</taxon>
    </lineage>
</organism>
<evidence type="ECO:0000256" key="2">
    <source>
        <dbReference type="SAM" id="MobiDB-lite"/>
    </source>
</evidence>
<dbReference type="SMART" id="SM00595">
    <property type="entry name" value="MADF"/>
    <property type="match status" value="1"/>
</dbReference>
<name>A0A0A1X218_ZEUCU</name>
<dbReference type="GO" id="GO:0003677">
    <property type="term" value="F:DNA binding"/>
    <property type="evidence" value="ECO:0007669"/>
    <property type="project" value="InterPro"/>
</dbReference>
<dbReference type="Pfam" id="PF02944">
    <property type="entry name" value="BESS"/>
    <property type="match status" value="1"/>
</dbReference>
<protein>
    <submittedName>
        <fullName evidence="5">30S ribosomal protein S2</fullName>
    </submittedName>
</protein>
<dbReference type="GO" id="GO:0005840">
    <property type="term" value="C:ribosome"/>
    <property type="evidence" value="ECO:0007669"/>
    <property type="project" value="UniProtKB-KW"/>
</dbReference>
<dbReference type="PROSITE" id="PS51031">
    <property type="entry name" value="BESS"/>
    <property type="match status" value="1"/>
</dbReference>
<feature type="compositionally biased region" description="Acidic residues" evidence="2">
    <location>
        <begin position="141"/>
        <end position="151"/>
    </location>
</feature>
<keyword evidence="5" id="KW-0687">Ribonucleoprotein</keyword>
<dbReference type="InterPro" id="IPR039353">
    <property type="entry name" value="TF_Adf1"/>
</dbReference>
<dbReference type="Pfam" id="PF10545">
    <property type="entry name" value="MADF_DNA_bdg"/>
    <property type="match status" value="1"/>
</dbReference>
<feature type="region of interest" description="Disordered" evidence="2">
    <location>
        <begin position="141"/>
        <end position="160"/>
    </location>
</feature>
<comment type="subcellular location">
    <subcellularLocation>
        <location evidence="1">Nucleus</location>
    </subcellularLocation>
</comment>
<keyword evidence="5" id="KW-0689">Ribosomal protein</keyword>
<dbReference type="PROSITE" id="PS51029">
    <property type="entry name" value="MADF"/>
    <property type="match status" value="1"/>
</dbReference>
<feature type="domain" description="BESS" evidence="4">
    <location>
        <begin position="214"/>
        <end position="253"/>
    </location>
</feature>
<dbReference type="AlphaFoldDB" id="A0A0A1X218"/>
<sequence length="259" mass="30086">MDGIPDYKFNIKLAKAVKKYPLLYNTDLKEATIRDCRERAWIEVADELNCDPKFAQRKWKCCRTILVRKLRQIQTGETTKQYYLYNYIKYLIPYLKKTYEPGTLKRTLTESLQQINEEADTKHLSGTEHGTKDIEMVDDLTESSDELDENNDVSSDNEAGTDVENYFMSIPQHSEPTENIVVTDGVTNCTPLQHTSKSVISEQRDQTESQVESECPKRLFLLSLLPDLNEMTNSQMRRFKCKVLQLIDGILNENNTFKY</sequence>
<dbReference type="GeneID" id="105215001"/>
<dbReference type="PANTHER" id="PTHR12243">
    <property type="entry name" value="MADF DOMAIN TRANSCRIPTION FACTOR"/>
    <property type="match status" value="1"/>
</dbReference>
<evidence type="ECO:0000313" key="5">
    <source>
        <dbReference type="EMBL" id="JAD04916.1"/>
    </source>
</evidence>
<dbReference type="OrthoDB" id="6147983at2759"/>
<dbReference type="GO" id="GO:0005667">
    <property type="term" value="C:transcription regulator complex"/>
    <property type="evidence" value="ECO:0007669"/>
    <property type="project" value="TreeGrafter"/>
</dbReference>
<dbReference type="EMBL" id="GBXI01009376">
    <property type="protein sequence ID" value="JAD04916.1"/>
    <property type="molecule type" value="Transcribed_RNA"/>
</dbReference>
<feature type="domain" description="MADF" evidence="3">
    <location>
        <begin position="12"/>
        <end position="96"/>
    </location>
</feature>
<dbReference type="InterPro" id="IPR006578">
    <property type="entry name" value="MADF-dom"/>
</dbReference>